<dbReference type="Proteomes" id="UP000295252">
    <property type="component" value="Chromosome VIII"/>
</dbReference>
<gene>
    <name evidence="2" type="ORF">GSCOC_T00030675001</name>
</gene>
<proteinExistence type="predicted"/>
<dbReference type="EMBL" id="HG739127">
    <property type="protein sequence ID" value="CDP10079.1"/>
    <property type="molecule type" value="Genomic_DNA"/>
</dbReference>
<evidence type="ECO:0000313" key="2">
    <source>
        <dbReference type="EMBL" id="CDP10079.1"/>
    </source>
</evidence>
<accession>A0A068UPA3</accession>
<evidence type="ECO:0000256" key="1">
    <source>
        <dbReference type="SAM" id="MobiDB-lite"/>
    </source>
</evidence>
<protein>
    <submittedName>
        <fullName evidence="2">Uncharacterized protein</fullName>
    </submittedName>
</protein>
<reference evidence="3" key="1">
    <citation type="journal article" date="2014" name="Science">
        <title>The coffee genome provides insight into the convergent evolution of caffeine biosynthesis.</title>
        <authorList>
            <person name="Denoeud F."/>
            <person name="Carretero-Paulet L."/>
            <person name="Dereeper A."/>
            <person name="Droc G."/>
            <person name="Guyot R."/>
            <person name="Pietrella M."/>
            <person name="Zheng C."/>
            <person name="Alberti A."/>
            <person name="Anthony F."/>
            <person name="Aprea G."/>
            <person name="Aury J.M."/>
            <person name="Bento P."/>
            <person name="Bernard M."/>
            <person name="Bocs S."/>
            <person name="Campa C."/>
            <person name="Cenci A."/>
            <person name="Combes M.C."/>
            <person name="Crouzillat D."/>
            <person name="Da Silva C."/>
            <person name="Daddiego L."/>
            <person name="De Bellis F."/>
            <person name="Dussert S."/>
            <person name="Garsmeur O."/>
            <person name="Gayraud T."/>
            <person name="Guignon V."/>
            <person name="Jahn K."/>
            <person name="Jamilloux V."/>
            <person name="Joet T."/>
            <person name="Labadie K."/>
            <person name="Lan T."/>
            <person name="Leclercq J."/>
            <person name="Lepelley M."/>
            <person name="Leroy T."/>
            <person name="Li L.T."/>
            <person name="Librado P."/>
            <person name="Lopez L."/>
            <person name="Munoz A."/>
            <person name="Noel B."/>
            <person name="Pallavicini A."/>
            <person name="Perrotta G."/>
            <person name="Poncet V."/>
            <person name="Pot D."/>
            <person name="Priyono X."/>
            <person name="Rigoreau M."/>
            <person name="Rouard M."/>
            <person name="Rozas J."/>
            <person name="Tranchant-Dubreuil C."/>
            <person name="VanBuren R."/>
            <person name="Zhang Q."/>
            <person name="Andrade A.C."/>
            <person name="Argout X."/>
            <person name="Bertrand B."/>
            <person name="de Kochko A."/>
            <person name="Graziosi G."/>
            <person name="Henry R.J."/>
            <person name="Jayarama X."/>
            <person name="Ming R."/>
            <person name="Nagai C."/>
            <person name="Rounsley S."/>
            <person name="Sankoff D."/>
            <person name="Giuliano G."/>
            <person name="Albert V.A."/>
            <person name="Wincker P."/>
            <person name="Lashermes P."/>
        </authorList>
    </citation>
    <scope>NUCLEOTIDE SEQUENCE [LARGE SCALE GENOMIC DNA]</scope>
    <source>
        <strain evidence="3">cv. DH200-94</strain>
    </source>
</reference>
<dbReference type="AlphaFoldDB" id="A0A068UPA3"/>
<sequence>MVNVYEQKLWSMKKTSIPHQTKNRGEQRRGDQSGGHWQRKPGSGIRRRCRGQAYLFSRGGSNGQHDDCQHQSLDHTNLSHFLEDVFYFFLAKVAAVVAAIEIQKFAVL</sequence>
<dbReference type="InParanoid" id="A0A068UPA3"/>
<feature type="region of interest" description="Disordered" evidence="1">
    <location>
        <begin position="1"/>
        <end position="45"/>
    </location>
</feature>
<name>A0A068UPA3_COFCA</name>
<evidence type="ECO:0000313" key="3">
    <source>
        <dbReference type="Proteomes" id="UP000295252"/>
    </source>
</evidence>
<organism evidence="2 3">
    <name type="scientific">Coffea canephora</name>
    <name type="common">Robusta coffee</name>
    <dbReference type="NCBI Taxonomy" id="49390"/>
    <lineage>
        <taxon>Eukaryota</taxon>
        <taxon>Viridiplantae</taxon>
        <taxon>Streptophyta</taxon>
        <taxon>Embryophyta</taxon>
        <taxon>Tracheophyta</taxon>
        <taxon>Spermatophyta</taxon>
        <taxon>Magnoliopsida</taxon>
        <taxon>eudicotyledons</taxon>
        <taxon>Gunneridae</taxon>
        <taxon>Pentapetalae</taxon>
        <taxon>asterids</taxon>
        <taxon>lamiids</taxon>
        <taxon>Gentianales</taxon>
        <taxon>Rubiaceae</taxon>
        <taxon>Ixoroideae</taxon>
        <taxon>Gardenieae complex</taxon>
        <taxon>Bertiereae - Coffeeae clade</taxon>
        <taxon>Coffeeae</taxon>
        <taxon>Coffea</taxon>
    </lineage>
</organism>
<dbReference type="Gramene" id="CDP10079">
    <property type="protein sequence ID" value="CDP10079"/>
    <property type="gene ID" value="GSCOC_T00030675001"/>
</dbReference>
<keyword evidence="3" id="KW-1185">Reference proteome</keyword>